<gene>
    <name evidence="1" type="ORF">ElyMa_003106100</name>
</gene>
<evidence type="ECO:0000313" key="2">
    <source>
        <dbReference type="Proteomes" id="UP000762676"/>
    </source>
</evidence>
<keyword evidence="2" id="KW-1185">Reference proteome</keyword>
<proteinExistence type="predicted"/>
<dbReference type="EMBL" id="BMAT01006413">
    <property type="protein sequence ID" value="GFS12243.1"/>
    <property type="molecule type" value="Genomic_DNA"/>
</dbReference>
<protein>
    <submittedName>
        <fullName evidence="1">Uncharacterized protein</fullName>
    </submittedName>
</protein>
<name>A0AAV4INM6_9GAST</name>
<evidence type="ECO:0000313" key="1">
    <source>
        <dbReference type="EMBL" id="GFS12243.1"/>
    </source>
</evidence>
<organism evidence="1 2">
    <name type="scientific">Elysia marginata</name>
    <dbReference type="NCBI Taxonomy" id="1093978"/>
    <lineage>
        <taxon>Eukaryota</taxon>
        <taxon>Metazoa</taxon>
        <taxon>Spiralia</taxon>
        <taxon>Lophotrochozoa</taxon>
        <taxon>Mollusca</taxon>
        <taxon>Gastropoda</taxon>
        <taxon>Heterobranchia</taxon>
        <taxon>Euthyneura</taxon>
        <taxon>Panpulmonata</taxon>
        <taxon>Sacoglossa</taxon>
        <taxon>Placobranchoidea</taxon>
        <taxon>Plakobranchidae</taxon>
        <taxon>Elysia</taxon>
    </lineage>
</organism>
<sequence>MERMVDQCRTTWQVTLTAVLISWTYMTWTASSLPVPATRPGKQPDKTVTLSDGMALFIALSFCHPDVNKRLPEHTPLFRELSAVYRGGNDDNDDDNDGKVIKSSSRISANLAQQAHNYLIIWSKTWS</sequence>
<accession>A0AAV4INM6</accession>
<comment type="caution">
    <text evidence="1">The sequence shown here is derived from an EMBL/GenBank/DDBJ whole genome shotgun (WGS) entry which is preliminary data.</text>
</comment>
<dbReference type="Proteomes" id="UP000762676">
    <property type="component" value="Unassembled WGS sequence"/>
</dbReference>
<reference evidence="1 2" key="1">
    <citation type="journal article" date="2021" name="Elife">
        <title>Chloroplast acquisition without the gene transfer in kleptoplastic sea slugs, Plakobranchus ocellatus.</title>
        <authorList>
            <person name="Maeda T."/>
            <person name="Takahashi S."/>
            <person name="Yoshida T."/>
            <person name="Shimamura S."/>
            <person name="Takaki Y."/>
            <person name="Nagai Y."/>
            <person name="Toyoda A."/>
            <person name="Suzuki Y."/>
            <person name="Arimoto A."/>
            <person name="Ishii H."/>
            <person name="Satoh N."/>
            <person name="Nishiyama T."/>
            <person name="Hasebe M."/>
            <person name="Maruyama T."/>
            <person name="Minagawa J."/>
            <person name="Obokata J."/>
            <person name="Shigenobu S."/>
        </authorList>
    </citation>
    <scope>NUCLEOTIDE SEQUENCE [LARGE SCALE GENOMIC DNA]</scope>
</reference>
<dbReference type="AlphaFoldDB" id="A0AAV4INM6"/>